<reference evidence="1 2" key="1">
    <citation type="journal article" date="2024" name="Chem. Sci.">
        <title>Discovery of megapolipeptins by genome mining of a Burkholderiales bacteria collection.</title>
        <authorList>
            <person name="Paulo B.S."/>
            <person name="Recchia M.J.J."/>
            <person name="Lee S."/>
            <person name="Fergusson C.H."/>
            <person name="Romanowski S.B."/>
            <person name="Hernandez A."/>
            <person name="Krull N."/>
            <person name="Liu D.Y."/>
            <person name="Cavanagh H."/>
            <person name="Bos A."/>
            <person name="Gray C.A."/>
            <person name="Murphy B.T."/>
            <person name="Linington R.G."/>
            <person name="Eustaquio A.S."/>
        </authorList>
    </citation>
    <scope>NUCLEOTIDE SEQUENCE [LARGE SCALE GENOMIC DNA]</scope>
    <source>
        <strain evidence="1 2">RL17-350-BIC-E</strain>
    </source>
</reference>
<dbReference type="RefSeq" id="WP_408152820.1">
    <property type="nucleotide sequence ID" value="NZ_JAQQCL010000005.1"/>
</dbReference>
<evidence type="ECO:0000313" key="2">
    <source>
        <dbReference type="Proteomes" id="UP001629392"/>
    </source>
</evidence>
<sequence>MSRLKRPIQTARISARTHCADTCGPFKQKSNFREWDDAVASSHALDGQALRQKGSIIFERPFEKKSGISLGGKLCGVNELEE</sequence>
<keyword evidence="2" id="KW-1185">Reference proteome</keyword>
<dbReference type="Proteomes" id="UP001629392">
    <property type="component" value="Unassembled WGS sequence"/>
</dbReference>
<gene>
    <name evidence="1" type="ORF">PQQ73_09775</name>
</gene>
<proteinExistence type="predicted"/>
<name>A0ABW9EC56_9BURK</name>
<protein>
    <submittedName>
        <fullName evidence="1">Uncharacterized protein</fullName>
    </submittedName>
</protein>
<evidence type="ECO:0000313" key="1">
    <source>
        <dbReference type="EMBL" id="MFM0716618.1"/>
    </source>
</evidence>
<accession>A0ABW9EC56</accession>
<comment type="caution">
    <text evidence="1">The sequence shown here is derived from an EMBL/GenBank/DDBJ whole genome shotgun (WGS) entry which is preliminary data.</text>
</comment>
<organism evidence="1 2">
    <name type="scientific">Paraburkholderia strydomiana</name>
    <dbReference type="NCBI Taxonomy" id="1245417"/>
    <lineage>
        <taxon>Bacteria</taxon>
        <taxon>Pseudomonadati</taxon>
        <taxon>Pseudomonadota</taxon>
        <taxon>Betaproteobacteria</taxon>
        <taxon>Burkholderiales</taxon>
        <taxon>Burkholderiaceae</taxon>
        <taxon>Paraburkholderia</taxon>
    </lineage>
</organism>
<dbReference type="EMBL" id="JAQQCL010000005">
    <property type="protein sequence ID" value="MFM0716618.1"/>
    <property type="molecule type" value="Genomic_DNA"/>
</dbReference>